<dbReference type="Pfam" id="PF01925">
    <property type="entry name" value="TauE"/>
    <property type="match status" value="1"/>
</dbReference>
<protein>
    <recommendedName>
        <fullName evidence="8">Probable membrane transporter protein</fullName>
    </recommendedName>
</protein>
<dbReference type="GO" id="GO:0005886">
    <property type="term" value="C:plasma membrane"/>
    <property type="evidence" value="ECO:0007669"/>
    <property type="project" value="UniProtKB-SubCell"/>
</dbReference>
<name>A0A4R5PKP1_9HYPH</name>
<dbReference type="RefSeq" id="WP_133284578.1">
    <property type="nucleotide sequence ID" value="NZ_SMSI01000002.1"/>
</dbReference>
<keyword evidence="7 8" id="KW-0472">Membrane</keyword>
<proteinExistence type="inferred from homology"/>
<evidence type="ECO:0000256" key="6">
    <source>
        <dbReference type="ARBA" id="ARBA00022989"/>
    </source>
</evidence>
<dbReference type="EMBL" id="SMSI01000002">
    <property type="protein sequence ID" value="TDH35878.1"/>
    <property type="molecule type" value="Genomic_DNA"/>
</dbReference>
<evidence type="ECO:0000256" key="3">
    <source>
        <dbReference type="ARBA" id="ARBA00022448"/>
    </source>
</evidence>
<dbReference type="InterPro" id="IPR002781">
    <property type="entry name" value="TM_pro_TauE-like"/>
</dbReference>
<feature type="transmembrane region" description="Helical" evidence="8">
    <location>
        <begin position="231"/>
        <end position="249"/>
    </location>
</feature>
<sequence>MITDPFFYFVAVPAVFLVGLSKGGLGGAMAVIAVPLIALAIPPVQAAAIMLPILIVMDLVSLWAWRHHNDRRTLTIMIPGAIIGIAIGWFTAAWVTETLIKLIVGIVALAFSLQYFWKTFNDRRKDEKTPPRGHRPIWGAICGTLSGFTSFVSHAGGPPYQLYTLPLGQDPKTYTGASVRFFAIVNAIKVIPYFALGEFDATNLKTAAVLAPIAPLATIIGALIVRRMKPTVFYPVMYVMVLLTSFKLIHDGIVG</sequence>
<evidence type="ECO:0000256" key="4">
    <source>
        <dbReference type="ARBA" id="ARBA00022475"/>
    </source>
</evidence>
<evidence type="ECO:0000313" key="10">
    <source>
        <dbReference type="Proteomes" id="UP000295131"/>
    </source>
</evidence>
<keyword evidence="4 8" id="KW-1003">Cell membrane</keyword>
<keyword evidence="5 8" id="KW-0812">Transmembrane</keyword>
<feature type="transmembrane region" description="Helical" evidence="8">
    <location>
        <begin position="177"/>
        <end position="195"/>
    </location>
</feature>
<gene>
    <name evidence="9" type="ORF">E2A64_11195</name>
</gene>
<evidence type="ECO:0000256" key="1">
    <source>
        <dbReference type="ARBA" id="ARBA00004651"/>
    </source>
</evidence>
<reference evidence="9 10" key="1">
    <citation type="journal article" date="2013" name="Int. J. Syst. Evol. Microbiol.">
        <title>Hoeflea suaedae sp. nov., an endophytic bacterium isolated from the root of the halophyte Suaeda maritima.</title>
        <authorList>
            <person name="Chung E.J."/>
            <person name="Park J.A."/>
            <person name="Pramanik P."/>
            <person name="Bibi F."/>
            <person name="Jeon C.O."/>
            <person name="Chung Y.R."/>
        </authorList>
    </citation>
    <scope>NUCLEOTIDE SEQUENCE [LARGE SCALE GENOMIC DNA]</scope>
    <source>
        <strain evidence="9 10">YC6898</strain>
    </source>
</reference>
<dbReference type="PANTHER" id="PTHR30269:SF37">
    <property type="entry name" value="MEMBRANE TRANSPORTER PROTEIN"/>
    <property type="match status" value="1"/>
</dbReference>
<feature type="transmembrane region" description="Helical" evidence="8">
    <location>
        <begin position="98"/>
        <end position="117"/>
    </location>
</feature>
<keyword evidence="6 8" id="KW-1133">Transmembrane helix</keyword>
<comment type="caution">
    <text evidence="9">The sequence shown here is derived from an EMBL/GenBank/DDBJ whole genome shotgun (WGS) entry which is preliminary data.</text>
</comment>
<keyword evidence="10" id="KW-1185">Reference proteome</keyword>
<feature type="transmembrane region" description="Helical" evidence="8">
    <location>
        <begin position="207"/>
        <end position="225"/>
    </location>
</feature>
<dbReference type="OrthoDB" id="7028171at2"/>
<evidence type="ECO:0000313" key="9">
    <source>
        <dbReference type="EMBL" id="TDH35878.1"/>
    </source>
</evidence>
<dbReference type="InterPro" id="IPR052017">
    <property type="entry name" value="TSUP"/>
</dbReference>
<comment type="similarity">
    <text evidence="2 8">Belongs to the 4-toluene sulfonate uptake permease (TSUP) (TC 2.A.102) family.</text>
</comment>
<dbReference type="AlphaFoldDB" id="A0A4R5PKP1"/>
<accession>A0A4R5PKP1</accession>
<evidence type="ECO:0000256" key="5">
    <source>
        <dbReference type="ARBA" id="ARBA00022692"/>
    </source>
</evidence>
<evidence type="ECO:0000256" key="2">
    <source>
        <dbReference type="ARBA" id="ARBA00009142"/>
    </source>
</evidence>
<keyword evidence="3" id="KW-0813">Transport</keyword>
<dbReference type="PANTHER" id="PTHR30269">
    <property type="entry name" value="TRANSMEMBRANE PROTEIN YFCA"/>
    <property type="match status" value="1"/>
</dbReference>
<comment type="subcellular location">
    <subcellularLocation>
        <location evidence="1 8">Cell membrane</location>
        <topology evidence="1 8">Multi-pass membrane protein</topology>
    </subcellularLocation>
</comment>
<dbReference type="Proteomes" id="UP000295131">
    <property type="component" value="Unassembled WGS sequence"/>
</dbReference>
<feature type="transmembrane region" description="Helical" evidence="8">
    <location>
        <begin position="74"/>
        <end position="92"/>
    </location>
</feature>
<organism evidence="9 10">
    <name type="scientific">Pseudohoeflea suaedae</name>
    <dbReference type="NCBI Taxonomy" id="877384"/>
    <lineage>
        <taxon>Bacteria</taxon>
        <taxon>Pseudomonadati</taxon>
        <taxon>Pseudomonadota</taxon>
        <taxon>Alphaproteobacteria</taxon>
        <taxon>Hyphomicrobiales</taxon>
        <taxon>Rhizobiaceae</taxon>
        <taxon>Pseudohoeflea</taxon>
    </lineage>
</organism>
<evidence type="ECO:0000256" key="7">
    <source>
        <dbReference type="ARBA" id="ARBA00023136"/>
    </source>
</evidence>
<feature type="transmembrane region" description="Helical" evidence="8">
    <location>
        <begin position="46"/>
        <end position="65"/>
    </location>
</feature>
<evidence type="ECO:0000256" key="8">
    <source>
        <dbReference type="RuleBase" id="RU363041"/>
    </source>
</evidence>
<feature type="transmembrane region" description="Helical" evidence="8">
    <location>
        <begin position="7"/>
        <end position="40"/>
    </location>
</feature>